<dbReference type="InterPro" id="IPR016032">
    <property type="entry name" value="Sig_transdc_resp-reg_C-effctor"/>
</dbReference>
<comment type="caution">
    <text evidence="6">The sequence shown here is derived from an EMBL/GenBank/DDBJ whole genome shotgun (WGS) entry which is preliminary data.</text>
</comment>
<dbReference type="InterPro" id="IPR039420">
    <property type="entry name" value="WalR-like"/>
</dbReference>
<reference evidence="7" key="1">
    <citation type="journal article" date="2019" name="Int. J. Syst. Evol. Microbiol.">
        <title>The Global Catalogue of Microorganisms (GCM) 10K type strain sequencing project: providing services to taxonomists for standard genome sequencing and annotation.</title>
        <authorList>
            <consortium name="The Broad Institute Genomics Platform"/>
            <consortium name="The Broad Institute Genome Sequencing Center for Infectious Disease"/>
            <person name="Wu L."/>
            <person name="Ma J."/>
        </authorList>
    </citation>
    <scope>NUCLEOTIDE SEQUENCE [LARGE SCALE GENOMIC DNA]</scope>
    <source>
        <strain evidence="7">CCUG 50347</strain>
    </source>
</reference>
<dbReference type="PANTHER" id="PTHR43214:SF43">
    <property type="entry name" value="TWO-COMPONENT RESPONSE REGULATOR"/>
    <property type="match status" value="1"/>
</dbReference>
<evidence type="ECO:0000259" key="4">
    <source>
        <dbReference type="PROSITE" id="PS50043"/>
    </source>
</evidence>
<dbReference type="InterPro" id="IPR011006">
    <property type="entry name" value="CheY-like_superfamily"/>
</dbReference>
<dbReference type="RefSeq" id="WP_274192343.1">
    <property type="nucleotide sequence ID" value="NZ_BAABHN010000024.1"/>
</dbReference>
<feature type="domain" description="HTH luxR-type" evidence="4">
    <location>
        <begin position="149"/>
        <end position="214"/>
    </location>
</feature>
<organism evidence="6 7">
    <name type="scientific">Actinomycetospora chibensis</name>
    <dbReference type="NCBI Taxonomy" id="663606"/>
    <lineage>
        <taxon>Bacteria</taxon>
        <taxon>Bacillati</taxon>
        <taxon>Actinomycetota</taxon>
        <taxon>Actinomycetes</taxon>
        <taxon>Pseudonocardiales</taxon>
        <taxon>Pseudonocardiaceae</taxon>
        <taxon>Actinomycetospora</taxon>
    </lineage>
</organism>
<dbReference type="Gene3D" id="1.10.10.10">
    <property type="entry name" value="Winged helix-like DNA-binding domain superfamily/Winged helix DNA-binding domain"/>
    <property type="match status" value="1"/>
</dbReference>
<feature type="modified residue" description="4-aspartylphosphate" evidence="3">
    <location>
        <position position="60"/>
    </location>
</feature>
<proteinExistence type="predicted"/>
<dbReference type="Proteomes" id="UP001595909">
    <property type="component" value="Unassembled WGS sequence"/>
</dbReference>
<dbReference type="InterPro" id="IPR058245">
    <property type="entry name" value="NreC/VraR/RcsB-like_REC"/>
</dbReference>
<dbReference type="InterPro" id="IPR036388">
    <property type="entry name" value="WH-like_DNA-bd_sf"/>
</dbReference>
<dbReference type="PRINTS" id="PR00038">
    <property type="entry name" value="HTHLUXR"/>
</dbReference>
<keyword evidence="2" id="KW-0238">DNA-binding</keyword>
<dbReference type="Pfam" id="PF00196">
    <property type="entry name" value="GerE"/>
    <property type="match status" value="1"/>
</dbReference>
<dbReference type="Gene3D" id="3.40.50.2300">
    <property type="match status" value="1"/>
</dbReference>
<evidence type="ECO:0000313" key="6">
    <source>
        <dbReference type="EMBL" id="MFC4833244.1"/>
    </source>
</evidence>
<dbReference type="EMBL" id="JBHSIM010000024">
    <property type="protein sequence ID" value="MFC4833244.1"/>
    <property type="molecule type" value="Genomic_DNA"/>
</dbReference>
<evidence type="ECO:0000256" key="1">
    <source>
        <dbReference type="ARBA" id="ARBA00022553"/>
    </source>
</evidence>
<evidence type="ECO:0000256" key="2">
    <source>
        <dbReference type="ARBA" id="ARBA00023125"/>
    </source>
</evidence>
<dbReference type="PANTHER" id="PTHR43214">
    <property type="entry name" value="TWO-COMPONENT RESPONSE REGULATOR"/>
    <property type="match status" value="1"/>
</dbReference>
<dbReference type="InterPro" id="IPR001789">
    <property type="entry name" value="Sig_transdc_resp-reg_receiver"/>
</dbReference>
<gene>
    <name evidence="6" type="ORF">ACFPEL_12585</name>
</gene>
<evidence type="ECO:0000313" key="7">
    <source>
        <dbReference type="Proteomes" id="UP001595909"/>
    </source>
</evidence>
<dbReference type="InterPro" id="IPR000792">
    <property type="entry name" value="Tscrpt_reg_LuxR_C"/>
</dbReference>
<dbReference type="Pfam" id="PF00072">
    <property type="entry name" value="Response_reg"/>
    <property type="match status" value="1"/>
</dbReference>
<evidence type="ECO:0000259" key="5">
    <source>
        <dbReference type="PROSITE" id="PS50110"/>
    </source>
</evidence>
<sequence>MSAPTEITEVLVVDDHEVVRAGVAAALSRDERMTVVASAGDGREALALCCERRPDVAVIDMRLPDMAGHELCRRIREQCPDTAVVVLSTYLSEEAVRDCVVAGAAAYVTKAAGLTELRTAIVDAHHRADPGHRPCVSQIVRRLEQLVTDRGDSDAPTPAQSRVLALAAQGLTYGQIARDLRISESTVRFHIQKLKVKLGVRSRSELAVAAVRAGLVEEGAGAAR</sequence>
<keyword evidence="7" id="KW-1185">Reference proteome</keyword>
<protein>
    <submittedName>
        <fullName evidence="6">Response regulator</fullName>
    </submittedName>
</protein>
<evidence type="ECO:0000256" key="3">
    <source>
        <dbReference type="PROSITE-ProRule" id="PRU00169"/>
    </source>
</evidence>
<dbReference type="SUPFAM" id="SSF46894">
    <property type="entry name" value="C-terminal effector domain of the bipartite response regulators"/>
    <property type="match status" value="1"/>
</dbReference>
<dbReference type="SMART" id="SM00421">
    <property type="entry name" value="HTH_LUXR"/>
    <property type="match status" value="1"/>
</dbReference>
<dbReference type="CDD" id="cd17535">
    <property type="entry name" value="REC_NarL-like"/>
    <property type="match status" value="1"/>
</dbReference>
<dbReference type="SUPFAM" id="SSF52172">
    <property type="entry name" value="CheY-like"/>
    <property type="match status" value="1"/>
</dbReference>
<dbReference type="CDD" id="cd06170">
    <property type="entry name" value="LuxR_C_like"/>
    <property type="match status" value="1"/>
</dbReference>
<dbReference type="PROSITE" id="PS50043">
    <property type="entry name" value="HTH_LUXR_2"/>
    <property type="match status" value="1"/>
</dbReference>
<feature type="domain" description="Response regulatory" evidence="5">
    <location>
        <begin position="9"/>
        <end position="125"/>
    </location>
</feature>
<accession>A0ABV9RI70</accession>
<keyword evidence="1 3" id="KW-0597">Phosphoprotein</keyword>
<dbReference type="SMART" id="SM00448">
    <property type="entry name" value="REC"/>
    <property type="match status" value="1"/>
</dbReference>
<name>A0ABV9RI70_9PSEU</name>
<dbReference type="PROSITE" id="PS50110">
    <property type="entry name" value="RESPONSE_REGULATORY"/>
    <property type="match status" value="1"/>
</dbReference>